<dbReference type="PROSITE" id="PS51675">
    <property type="entry name" value="SAM_MT_TRM10"/>
    <property type="match status" value="1"/>
</dbReference>
<evidence type="ECO:0000256" key="2">
    <source>
        <dbReference type="ARBA" id="ARBA00022603"/>
    </source>
</evidence>
<protein>
    <recommendedName>
        <fullName evidence="1">tRNA (guanine(9)-N(1))-methyltransferase</fullName>
        <ecNumber evidence="1">2.1.1.221</ecNumber>
    </recommendedName>
</protein>
<dbReference type="InterPro" id="IPR028564">
    <property type="entry name" value="MT_TRM10-typ"/>
</dbReference>
<dbReference type="OMA" id="NHIFAFM"/>
<evidence type="ECO:0000256" key="3">
    <source>
        <dbReference type="ARBA" id="ARBA00022679"/>
    </source>
</evidence>
<organism evidence="8 9">
    <name type="scientific">Anaeramoeba ignava</name>
    <name type="common">Anaerobic marine amoeba</name>
    <dbReference type="NCBI Taxonomy" id="1746090"/>
    <lineage>
        <taxon>Eukaryota</taxon>
        <taxon>Metamonada</taxon>
        <taxon>Anaeramoebidae</taxon>
        <taxon>Anaeramoeba</taxon>
    </lineage>
</organism>
<feature type="compositionally biased region" description="Low complexity" evidence="6">
    <location>
        <begin position="293"/>
        <end position="306"/>
    </location>
</feature>
<feature type="region of interest" description="Disordered" evidence="6">
    <location>
        <begin position="286"/>
        <end position="333"/>
    </location>
</feature>
<dbReference type="GO" id="GO:0005634">
    <property type="term" value="C:nucleus"/>
    <property type="evidence" value="ECO:0007669"/>
    <property type="project" value="TreeGrafter"/>
</dbReference>
<comment type="catalytic activity">
    <reaction evidence="5">
        <text>guanosine(9) in tRNA + S-adenosyl-L-methionine = N(1)-methylguanosine(9) in tRNA + S-adenosyl-L-homocysteine + H(+)</text>
        <dbReference type="Rhea" id="RHEA:43156"/>
        <dbReference type="Rhea" id="RHEA-COMP:10367"/>
        <dbReference type="Rhea" id="RHEA-COMP:10368"/>
        <dbReference type="ChEBI" id="CHEBI:15378"/>
        <dbReference type="ChEBI" id="CHEBI:57856"/>
        <dbReference type="ChEBI" id="CHEBI:59789"/>
        <dbReference type="ChEBI" id="CHEBI:73542"/>
        <dbReference type="ChEBI" id="CHEBI:74269"/>
        <dbReference type="EC" id="2.1.1.221"/>
    </reaction>
</comment>
<name>A0A9Q0R982_ANAIG</name>
<evidence type="ECO:0000256" key="6">
    <source>
        <dbReference type="SAM" id="MobiDB-lite"/>
    </source>
</evidence>
<feature type="domain" description="SAM-dependent MTase TRM10-type" evidence="7">
    <location>
        <begin position="96"/>
        <end position="285"/>
    </location>
</feature>
<evidence type="ECO:0000259" key="7">
    <source>
        <dbReference type="PROSITE" id="PS51675"/>
    </source>
</evidence>
<dbReference type="OrthoDB" id="278300at2759"/>
<dbReference type="EMBL" id="JAPDFW010000091">
    <property type="protein sequence ID" value="KAJ5071143.1"/>
    <property type="molecule type" value="Genomic_DNA"/>
</dbReference>
<keyword evidence="9" id="KW-1185">Reference proteome</keyword>
<comment type="caution">
    <text evidence="8">The sequence shown here is derived from an EMBL/GenBank/DDBJ whole genome shotgun (WGS) entry which is preliminary data.</text>
</comment>
<keyword evidence="2 8" id="KW-0489">Methyltransferase</keyword>
<gene>
    <name evidence="8" type="ORF">M0811_10627</name>
</gene>
<dbReference type="PANTHER" id="PTHR13563">
    <property type="entry name" value="TRNA (GUANINE-9-) METHYLTRANSFERASE"/>
    <property type="match status" value="1"/>
</dbReference>
<sequence length="333" mass="39228">MQNNNKNNNNFSLPNWLSSNDSKSLSKHAIKKLEKIQFQKQKQKEKKKRKKNQSKKIQNENQQKEQQNTTTPTKKDKQDHEEKGSQIEDEKLPRKISRKNRKKIPLSNFRIVIDCSFDELMSVFEIKKLTNQINMCYGANNKAEKPIKLYLAGLIGRTKAKLESTNGFLNWRIFYDEKKYQEIFKKDEIIYLTSESEEVLDEIYEDKVYIIGGLVDHNRLKGLTYEEAKKIGIKTAKLPIDQYLSMRSRKVLTVDQVFSIILNYINCKDWSQALIKAIPLRKGAKVKKDQNLKENQNLKQNQNENLNENENENENENQNQNQNQNKNQNQNQN</sequence>
<dbReference type="GO" id="GO:0000049">
    <property type="term" value="F:tRNA binding"/>
    <property type="evidence" value="ECO:0007669"/>
    <property type="project" value="TreeGrafter"/>
</dbReference>
<feature type="compositionally biased region" description="Basic residues" evidence="6">
    <location>
        <begin position="41"/>
        <end position="54"/>
    </location>
</feature>
<evidence type="ECO:0000256" key="5">
    <source>
        <dbReference type="ARBA" id="ARBA00048434"/>
    </source>
</evidence>
<keyword evidence="3" id="KW-0808">Transferase</keyword>
<feature type="compositionally biased region" description="Low complexity" evidence="6">
    <location>
        <begin position="316"/>
        <end position="333"/>
    </location>
</feature>
<dbReference type="Proteomes" id="UP001149090">
    <property type="component" value="Unassembled WGS sequence"/>
</dbReference>
<evidence type="ECO:0000256" key="4">
    <source>
        <dbReference type="ARBA" id="ARBA00022691"/>
    </source>
</evidence>
<accession>A0A9Q0R982</accession>
<dbReference type="GO" id="GO:0052905">
    <property type="term" value="F:tRNA (guanosine(9)-N1)-methyltransferase activity"/>
    <property type="evidence" value="ECO:0007669"/>
    <property type="project" value="UniProtKB-EC"/>
</dbReference>
<evidence type="ECO:0000256" key="1">
    <source>
        <dbReference type="ARBA" id="ARBA00012797"/>
    </source>
</evidence>
<feature type="compositionally biased region" description="Basic and acidic residues" evidence="6">
    <location>
        <begin position="73"/>
        <end position="93"/>
    </location>
</feature>
<feature type="compositionally biased region" description="Low complexity" evidence="6">
    <location>
        <begin position="1"/>
        <end position="20"/>
    </location>
</feature>
<proteinExistence type="predicted"/>
<keyword evidence="4" id="KW-0949">S-adenosyl-L-methionine</keyword>
<dbReference type="Gene3D" id="3.40.1280.30">
    <property type="match status" value="1"/>
</dbReference>
<feature type="compositionally biased region" description="Low complexity" evidence="6">
    <location>
        <begin position="55"/>
        <end position="72"/>
    </location>
</feature>
<dbReference type="GO" id="GO:0002939">
    <property type="term" value="P:tRNA N1-guanine methylation"/>
    <property type="evidence" value="ECO:0007669"/>
    <property type="project" value="TreeGrafter"/>
</dbReference>
<dbReference type="AlphaFoldDB" id="A0A9Q0R982"/>
<dbReference type="EC" id="2.1.1.221" evidence="1"/>
<reference evidence="8" key="1">
    <citation type="submission" date="2022-10" db="EMBL/GenBank/DDBJ databases">
        <title>Novel sulphate-reducing endosymbionts in the free-living metamonad Anaeramoeba.</title>
        <authorList>
            <person name="Jerlstrom-Hultqvist J."/>
            <person name="Cepicka I."/>
            <person name="Gallot-Lavallee L."/>
            <person name="Salas-Leiva D."/>
            <person name="Curtis B.A."/>
            <person name="Zahonova K."/>
            <person name="Pipaliya S."/>
            <person name="Dacks J."/>
            <person name="Roger A.J."/>
        </authorList>
    </citation>
    <scope>NUCLEOTIDE SEQUENCE</scope>
    <source>
        <strain evidence="8">BMAN</strain>
    </source>
</reference>
<dbReference type="PANTHER" id="PTHR13563:SF13">
    <property type="entry name" value="TRNA METHYLTRANSFERASE 10 HOMOLOG A"/>
    <property type="match status" value="1"/>
</dbReference>
<feature type="region of interest" description="Disordered" evidence="6">
    <location>
        <begin position="1"/>
        <end position="96"/>
    </location>
</feature>
<evidence type="ECO:0000313" key="8">
    <source>
        <dbReference type="EMBL" id="KAJ5071143.1"/>
    </source>
</evidence>
<dbReference type="FunFam" id="3.40.1280.30:FF:000001">
    <property type="entry name" value="tRNA methyltransferase 10 homolog A"/>
    <property type="match status" value="1"/>
</dbReference>
<dbReference type="InterPro" id="IPR038459">
    <property type="entry name" value="MT_TRM10-typ_sf"/>
</dbReference>
<evidence type="ECO:0000313" key="9">
    <source>
        <dbReference type="Proteomes" id="UP001149090"/>
    </source>
</evidence>
<dbReference type="InterPro" id="IPR007356">
    <property type="entry name" value="tRNA_m1G_MeTrfase_euk"/>
</dbReference>